<dbReference type="AlphaFoldDB" id="A0A0H3EAR5"/>
<keyword evidence="5" id="KW-0812">Transmembrane</keyword>
<protein>
    <submittedName>
        <fullName evidence="10">Fimbrial subunit FimA</fullName>
    </submittedName>
</protein>
<feature type="signal peptide" evidence="6">
    <location>
        <begin position="1"/>
        <end position="29"/>
    </location>
</feature>
<keyword evidence="5" id="KW-0472">Membrane</keyword>
<evidence type="ECO:0000256" key="5">
    <source>
        <dbReference type="SAM" id="Phobius"/>
    </source>
</evidence>
<dbReference type="InterPro" id="IPR026466">
    <property type="entry name" value="Fim_isopep_form_D2_dom"/>
</dbReference>
<dbReference type="OrthoDB" id="3240140at2"/>
<feature type="transmembrane region" description="Helical" evidence="5">
    <location>
        <begin position="501"/>
        <end position="523"/>
    </location>
</feature>
<dbReference type="Pfam" id="PF17802">
    <property type="entry name" value="SpaA"/>
    <property type="match status" value="1"/>
</dbReference>
<evidence type="ECO:0000313" key="10">
    <source>
        <dbReference type="EMBL" id="ADP35408.1"/>
    </source>
</evidence>
<feature type="chain" id="PRO_5002608328" evidence="6">
    <location>
        <begin position="30"/>
        <end position="533"/>
    </location>
</feature>
<dbReference type="InterPro" id="IPR019931">
    <property type="entry name" value="LPXTG_anchor"/>
</dbReference>
<evidence type="ECO:0000256" key="6">
    <source>
        <dbReference type="SAM" id="SignalP"/>
    </source>
</evidence>
<dbReference type="Pfam" id="PF16569">
    <property type="entry name" value="GramPos_pilinBB"/>
    <property type="match status" value="1"/>
</dbReference>
<name>A0A0H3EAR5_BIFBP</name>
<evidence type="ECO:0000313" key="11">
    <source>
        <dbReference type="Proteomes" id="UP000002312"/>
    </source>
</evidence>
<keyword evidence="5" id="KW-1133">Transmembrane helix</keyword>
<evidence type="ECO:0000256" key="4">
    <source>
        <dbReference type="ARBA" id="ARBA00023088"/>
    </source>
</evidence>
<keyword evidence="3 6" id="KW-0732">Signal</keyword>
<evidence type="ECO:0000259" key="9">
    <source>
        <dbReference type="Pfam" id="PF17802"/>
    </source>
</evidence>
<proteinExistence type="predicted"/>
<feature type="domain" description="Gram-positive cocci surface proteins LPxTG" evidence="7">
    <location>
        <begin position="490"/>
        <end position="527"/>
    </location>
</feature>
<dbReference type="NCBIfam" id="TIGR01167">
    <property type="entry name" value="LPXTG_anchor"/>
    <property type="match status" value="1"/>
</dbReference>
<evidence type="ECO:0000256" key="2">
    <source>
        <dbReference type="ARBA" id="ARBA00022525"/>
    </source>
</evidence>
<dbReference type="HOGENOM" id="CLU_510631_0_0_11"/>
<evidence type="ECO:0000259" key="8">
    <source>
        <dbReference type="Pfam" id="PF16569"/>
    </source>
</evidence>
<evidence type="ECO:0000256" key="3">
    <source>
        <dbReference type="ARBA" id="ARBA00022729"/>
    </source>
</evidence>
<dbReference type="EMBL" id="CP001840">
    <property type="protein sequence ID" value="ADP35408.1"/>
    <property type="molecule type" value="Genomic_DNA"/>
</dbReference>
<dbReference type="NCBIfam" id="TIGR04226">
    <property type="entry name" value="RrgB_K2N_iso_D2"/>
    <property type="match status" value="1"/>
</dbReference>
<dbReference type="Gene3D" id="2.60.40.10">
    <property type="entry name" value="Immunoglobulins"/>
    <property type="match status" value="1"/>
</dbReference>
<keyword evidence="2" id="KW-0964">Secreted</keyword>
<feature type="domain" description="Gram-positive pilin backbone subunit 2 Cna-B-like" evidence="8">
    <location>
        <begin position="249"/>
        <end position="346"/>
    </location>
</feature>
<dbReference type="PATRIC" id="fig|702459.3.peg.295"/>
<dbReference type="InterPro" id="IPR041033">
    <property type="entry name" value="SpaA_PFL_dom_1"/>
</dbReference>
<accession>A0A0H3EAR5</accession>
<evidence type="ECO:0000259" key="7">
    <source>
        <dbReference type="Pfam" id="PF00746"/>
    </source>
</evidence>
<dbReference type="GO" id="GO:0005975">
    <property type="term" value="P:carbohydrate metabolic process"/>
    <property type="evidence" value="ECO:0007669"/>
    <property type="project" value="UniProtKB-ARBA"/>
</dbReference>
<dbReference type="Pfam" id="PF00746">
    <property type="entry name" value="Gram_pos_anchor"/>
    <property type="match status" value="1"/>
</dbReference>
<feature type="domain" description="SpaA-like prealbumin fold" evidence="9">
    <location>
        <begin position="381"/>
        <end position="469"/>
    </location>
</feature>
<sequence>MKFKKLFAGVAAAATLLAGMAFGTGAANAAETTVDTAATVTFKAPKEEQLTSARLSAYKIADYVNYGTAENPVYGVKTAAGANRTKLAAALTTAGFQNVPTDGTTDLMAWAMNQKATTGTDGNVTQVQFDQSETRPWNDPSVTRKFADALQANNPFTATADPFALNTATGSDTDGWTATNKTALTAGVYLFLDGNASTDTLTQAVPMIVSTGSVNAGVLSLGDSTAEVDMKSTVSGTQTKSTTTKSASVGETVPFELGYTIPNPVPTGFTLQFKDVPSKGLTVNFASLTVKAGDKVLTGTDYTVENNLTDNKGDGTNTFVVKITDPAKYAGKQITITYNATVNDEAETVKGQDYHAVTNKLVGNDGTPIPGTETLTKIFGFKFTKVNAQGEAVKGAKFTLSVAKDQNGVLPNSDKYPLEVTSGANGVVKFDGLKAGSYTVTETAVADGYQDFKASFTVAIDENGKVTFAGTDSWGLAPKDSAADYKVTNVKSVFELPKTGAAGIALFVVIAALLGGAAATVYAKSRRASRALR</sequence>
<reference evidence="10 11" key="1">
    <citation type="journal article" date="2010" name="Proc. Natl. Acad. Sci. U.S.A.">
        <title>Genome analysis of Bifidobacterium bifidum PRL2010 reveals metabolic pathways for host-derived glycan foraging.</title>
        <authorList>
            <person name="Turroni F."/>
            <person name="Bottacini F."/>
            <person name="Foroni E."/>
            <person name="Mulder I."/>
            <person name="Kim J.H."/>
            <person name="Zomer A."/>
            <person name="Sanchez B."/>
            <person name="Bidossi A."/>
            <person name="Ferrarini A."/>
            <person name="Giubellini V."/>
            <person name="Delledonne M."/>
            <person name="Henrissat B."/>
            <person name="Coutinho P."/>
            <person name="Oggioni M."/>
            <person name="Fitzgerald G.F."/>
            <person name="Mills D."/>
            <person name="Margolles A."/>
            <person name="Kelly D."/>
            <person name="van Sinderen D."/>
            <person name="Ventura M."/>
        </authorList>
    </citation>
    <scope>NUCLEOTIDE SEQUENCE [LARGE SCALE GENOMIC DNA]</scope>
    <source>
        <strain evidence="10 11">PRL2010</strain>
    </source>
</reference>
<dbReference type="InterPro" id="IPR032334">
    <property type="entry name" value="GramPos_pilinBB"/>
</dbReference>
<dbReference type="RefSeq" id="WP_013389504.1">
    <property type="nucleotide sequence ID" value="NC_014638.1"/>
</dbReference>
<organism evidence="10 11">
    <name type="scientific">Bifidobacterium bifidum (strain PRL2010)</name>
    <dbReference type="NCBI Taxonomy" id="702459"/>
    <lineage>
        <taxon>Bacteria</taxon>
        <taxon>Bacillati</taxon>
        <taxon>Actinomycetota</taxon>
        <taxon>Actinomycetes</taxon>
        <taxon>Bifidobacteriales</taxon>
        <taxon>Bifidobacteriaceae</taxon>
        <taxon>Bifidobacterium</taxon>
    </lineage>
</organism>
<dbReference type="Gene3D" id="2.60.40.740">
    <property type="match status" value="1"/>
</dbReference>
<dbReference type="eggNOG" id="COG4932">
    <property type="taxonomic scope" value="Bacteria"/>
</dbReference>
<dbReference type="KEGG" id="bbp:BBPR_0283"/>
<dbReference type="InterPro" id="IPR013783">
    <property type="entry name" value="Ig-like_fold"/>
</dbReference>
<evidence type="ECO:0000256" key="1">
    <source>
        <dbReference type="ARBA" id="ARBA00022512"/>
    </source>
</evidence>
<dbReference type="SUPFAM" id="SSF49478">
    <property type="entry name" value="Cna protein B-type domain"/>
    <property type="match status" value="1"/>
</dbReference>
<keyword evidence="4" id="KW-0572">Peptidoglycan-anchor</keyword>
<dbReference type="Proteomes" id="UP000002312">
    <property type="component" value="Chromosome"/>
</dbReference>
<keyword evidence="1" id="KW-0134">Cell wall</keyword>
<gene>
    <name evidence="10" type="primary">fimA</name>
    <name evidence="10" type="ordered locus">BBPR_0283</name>
</gene>